<evidence type="ECO:0000256" key="2">
    <source>
        <dbReference type="ARBA" id="ARBA00022840"/>
    </source>
</evidence>
<feature type="modified residue" description="4-aspartylphosphate" evidence="5">
    <location>
        <position position="81"/>
    </location>
</feature>
<dbReference type="InterPro" id="IPR058031">
    <property type="entry name" value="AAA_lid_NorR"/>
</dbReference>
<dbReference type="AlphaFoldDB" id="A0A5B9WF99"/>
<name>A0A5B9WF99_9BACT</name>
<dbReference type="SMART" id="SM00382">
    <property type="entry name" value="AAA"/>
    <property type="match status" value="1"/>
</dbReference>
<dbReference type="Pfam" id="PF00158">
    <property type="entry name" value="Sigma54_activat"/>
    <property type="match status" value="1"/>
</dbReference>
<dbReference type="Gene3D" id="1.10.8.60">
    <property type="match status" value="1"/>
</dbReference>
<dbReference type="EMBL" id="CP042998">
    <property type="protein sequence ID" value="QEH39298.1"/>
    <property type="molecule type" value="Genomic_DNA"/>
</dbReference>
<keyword evidence="9" id="KW-0614">Plasmid</keyword>
<evidence type="ECO:0000256" key="6">
    <source>
        <dbReference type="SAM" id="MobiDB-lite"/>
    </source>
</evidence>
<dbReference type="RefSeq" id="WP_148599184.1">
    <property type="nucleotide sequence ID" value="NZ_CP042998.1"/>
</dbReference>
<dbReference type="InterPro" id="IPR011006">
    <property type="entry name" value="CheY-like_superfamily"/>
</dbReference>
<dbReference type="OrthoDB" id="9807827at2"/>
<dbReference type="Pfam" id="PF00072">
    <property type="entry name" value="Response_reg"/>
    <property type="match status" value="1"/>
</dbReference>
<dbReference type="InterPro" id="IPR002197">
    <property type="entry name" value="HTH_Fis"/>
</dbReference>
<geneLocation type="plasmid" evidence="10">
    <name>pojf2_1</name>
</geneLocation>
<dbReference type="Gene3D" id="3.40.50.2300">
    <property type="match status" value="1"/>
</dbReference>
<dbReference type="InterPro" id="IPR003593">
    <property type="entry name" value="AAA+_ATPase"/>
</dbReference>
<dbReference type="InterPro" id="IPR027417">
    <property type="entry name" value="P-loop_NTPase"/>
</dbReference>
<dbReference type="PANTHER" id="PTHR32071">
    <property type="entry name" value="TRANSCRIPTIONAL REGULATORY PROTEIN"/>
    <property type="match status" value="1"/>
</dbReference>
<feature type="domain" description="Sigma-54 factor interaction" evidence="7">
    <location>
        <begin position="171"/>
        <end position="400"/>
    </location>
</feature>
<evidence type="ECO:0000313" key="10">
    <source>
        <dbReference type="Proteomes" id="UP000324233"/>
    </source>
</evidence>
<dbReference type="InterPro" id="IPR009057">
    <property type="entry name" value="Homeodomain-like_sf"/>
</dbReference>
<dbReference type="GO" id="GO:0000160">
    <property type="term" value="P:phosphorelay signal transduction system"/>
    <property type="evidence" value="ECO:0007669"/>
    <property type="project" value="InterPro"/>
</dbReference>
<dbReference type="KEGG" id="agv:OJF2_79130"/>
<feature type="domain" description="Response regulatory" evidence="8">
    <location>
        <begin position="31"/>
        <end position="146"/>
    </location>
</feature>
<evidence type="ECO:0000259" key="8">
    <source>
        <dbReference type="PROSITE" id="PS50110"/>
    </source>
</evidence>
<dbReference type="PROSITE" id="PS50045">
    <property type="entry name" value="SIGMA54_INTERACT_4"/>
    <property type="match status" value="1"/>
</dbReference>
<dbReference type="PANTHER" id="PTHR32071:SF57">
    <property type="entry name" value="C4-DICARBOXYLATE TRANSPORT TRANSCRIPTIONAL REGULATORY PROTEIN DCTD"/>
    <property type="match status" value="1"/>
</dbReference>
<reference evidence="9 10" key="1">
    <citation type="submission" date="2019-08" db="EMBL/GenBank/DDBJ databases">
        <title>Deep-cultivation of Planctomycetes and their phenomic and genomic characterization uncovers novel biology.</title>
        <authorList>
            <person name="Wiegand S."/>
            <person name="Jogler M."/>
            <person name="Boedeker C."/>
            <person name="Pinto D."/>
            <person name="Vollmers J."/>
            <person name="Rivas-Marin E."/>
            <person name="Kohn T."/>
            <person name="Peeters S.H."/>
            <person name="Heuer A."/>
            <person name="Rast P."/>
            <person name="Oberbeckmann S."/>
            <person name="Bunk B."/>
            <person name="Jeske O."/>
            <person name="Meyerdierks A."/>
            <person name="Storesund J.E."/>
            <person name="Kallscheuer N."/>
            <person name="Luecker S."/>
            <person name="Lage O.M."/>
            <person name="Pohl T."/>
            <person name="Merkel B.J."/>
            <person name="Hornburger P."/>
            <person name="Mueller R.-W."/>
            <person name="Bruemmer F."/>
            <person name="Labrenz M."/>
            <person name="Spormann A.M."/>
            <person name="Op den Camp H."/>
            <person name="Overmann J."/>
            <person name="Amann R."/>
            <person name="Jetten M.S.M."/>
            <person name="Mascher T."/>
            <person name="Medema M.H."/>
            <person name="Devos D.P."/>
            <person name="Kaster A.-K."/>
            <person name="Ovreas L."/>
            <person name="Rohde M."/>
            <person name="Galperin M.Y."/>
            <person name="Jogler C."/>
        </authorList>
    </citation>
    <scope>NUCLEOTIDE SEQUENCE [LARGE SCALE GENOMIC DNA]</scope>
    <source>
        <strain evidence="9 10">OJF2</strain>
        <plasmid evidence="10">pojf2_1</plasmid>
    </source>
</reference>
<dbReference type="InterPro" id="IPR002078">
    <property type="entry name" value="Sigma_54_int"/>
</dbReference>
<dbReference type="InterPro" id="IPR025944">
    <property type="entry name" value="Sigma_54_int_dom_CS"/>
</dbReference>
<evidence type="ECO:0000259" key="7">
    <source>
        <dbReference type="PROSITE" id="PS50045"/>
    </source>
</evidence>
<accession>A0A5B9WF99</accession>
<dbReference type="PROSITE" id="PS00675">
    <property type="entry name" value="SIGMA54_INTERACT_1"/>
    <property type="match status" value="1"/>
</dbReference>
<dbReference type="PRINTS" id="PR01590">
    <property type="entry name" value="HTHFIS"/>
</dbReference>
<sequence>MSVGAAEREPRDLVEADSTADAPPAPESSRRILVVEDNEDTRQSFQQLLELSLGIDVDIARDGTQALTMLAERPYSVMITDLRMPKLDGMKLIEEIQARRLPVTTIVTTGHGSIDEAVQAMRMGAYDFLTKPPDPQHLCVLVERALRERTLQDELAALRAQIGDRHAFWNVLSKCPRMFEIFELIGHIAETTTTVLIEGETGTGKEQVARAIHQASSQHRRGPFVAVHCAALPETLMESELFGHEKGSFTGAAAQRKGRFELANNGTLFLDECGDIPMSMQVKLLRVLQERRFERVGGNQAIEIDVRVIAATNRNLEVMVKEGKFREDLYYRLNVVKIDLPPLRLRPEDIPLLATYFIQKYARSGNNPPHLSQEAMERLLSFAWPGNIRQLENAMERACVTARNGIIRPENLPPDLQPKAGPGKASLRADLTRPLAEQLAEITTAFEKRYLRKALRKARGHVGRCAKISGLSRRSVSAKIAQYKIDTAAYKPK</sequence>
<proteinExistence type="predicted"/>
<protein>
    <submittedName>
        <fullName evidence="9">Transcriptional regulatory protein ZraR</fullName>
    </submittedName>
</protein>
<evidence type="ECO:0000313" key="9">
    <source>
        <dbReference type="EMBL" id="QEH39298.1"/>
    </source>
</evidence>
<keyword evidence="4" id="KW-0804">Transcription</keyword>
<dbReference type="PROSITE" id="PS00688">
    <property type="entry name" value="SIGMA54_INTERACT_3"/>
    <property type="match status" value="1"/>
</dbReference>
<dbReference type="GO" id="GO:0043565">
    <property type="term" value="F:sequence-specific DNA binding"/>
    <property type="evidence" value="ECO:0007669"/>
    <property type="project" value="InterPro"/>
</dbReference>
<evidence type="ECO:0000256" key="5">
    <source>
        <dbReference type="PROSITE-ProRule" id="PRU00169"/>
    </source>
</evidence>
<dbReference type="PROSITE" id="PS50110">
    <property type="entry name" value="RESPONSE_REGULATORY"/>
    <property type="match status" value="1"/>
</dbReference>
<feature type="region of interest" description="Disordered" evidence="6">
    <location>
        <begin position="1"/>
        <end position="28"/>
    </location>
</feature>
<dbReference type="InterPro" id="IPR001789">
    <property type="entry name" value="Sig_transdc_resp-reg_receiver"/>
</dbReference>
<dbReference type="InterPro" id="IPR025662">
    <property type="entry name" value="Sigma_54_int_dom_ATP-bd_1"/>
</dbReference>
<dbReference type="Gene3D" id="3.40.50.300">
    <property type="entry name" value="P-loop containing nucleotide triphosphate hydrolases"/>
    <property type="match status" value="1"/>
</dbReference>
<dbReference type="Proteomes" id="UP000324233">
    <property type="component" value="Plasmid pOJF2_1"/>
</dbReference>
<evidence type="ECO:0000256" key="4">
    <source>
        <dbReference type="ARBA" id="ARBA00023163"/>
    </source>
</evidence>
<keyword evidence="10" id="KW-1185">Reference proteome</keyword>
<dbReference type="FunFam" id="3.40.50.300:FF:000006">
    <property type="entry name" value="DNA-binding transcriptional regulator NtrC"/>
    <property type="match status" value="1"/>
</dbReference>
<dbReference type="Pfam" id="PF02954">
    <property type="entry name" value="HTH_8"/>
    <property type="match status" value="1"/>
</dbReference>
<dbReference type="CDD" id="cd00009">
    <property type="entry name" value="AAA"/>
    <property type="match status" value="1"/>
</dbReference>
<dbReference type="Gene3D" id="1.10.10.60">
    <property type="entry name" value="Homeodomain-like"/>
    <property type="match status" value="1"/>
</dbReference>
<keyword evidence="2" id="KW-0067">ATP-binding</keyword>
<dbReference type="GO" id="GO:0006355">
    <property type="term" value="P:regulation of DNA-templated transcription"/>
    <property type="evidence" value="ECO:0007669"/>
    <property type="project" value="InterPro"/>
</dbReference>
<keyword evidence="5" id="KW-0597">Phosphoprotein</keyword>
<evidence type="ECO:0000256" key="3">
    <source>
        <dbReference type="ARBA" id="ARBA00023015"/>
    </source>
</evidence>
<organism evidence="9 10">
    <name type="scientific">Aquisphaera giovannonii</name>
    <dbReference type="NCBI Taxonomy" id="406548"/>
    <lineage>
        <taxon>Bacteria</taxon>
        <taxon>Pseudomonadati</taxon>
        <taxon>Planctomycetota</taxon>
        <taxon>Planctomycetia</taxon>
        <taxon>Isosphaerales</taxon>
        <taxon>Isosphaeraceae</taxon>
        <taxon>Aquisphaera</taxon>
    </lineage>
</organism>
<dbReference type="Pfam" id="PF25601">
    <property type="entry name" value="AAA_lid_14"/>
    <property type="match status" value="1"/>
</dbReference>
<dbReference type="SMART" id="SM00448">
    <property type="entry name" value="REC"/>
    <property type="match status" value="1"/>
</dbReference>
<keyword evidence="3" id="KW-0805">Transcription regulation</keyword>
<dbReference type="SUPFAM" id="SSF52172">
    <property type="entry name" value="CheY-like"/>
    <property type="match status" value="1"/>
</dbReference>
<dbReference type="SUPFAM" id="SSF52540">
    <property type="entry name" value="P-loop containing nucleoside triphosphate hydrolases"/>
    <property type="match status" value="1"/>
</dbReference>
<feature type="compositionally biased region" description="Basic and acidic residues" evidence="6">
    <location>
        <begin position="1"/>
        <end position="14"/>
    </location>
</feature>
<dbReference type="SUPFAM" id="SSF46689">
    <property type="entry name" value="Homeodomain-like"/>
    <property type="match status" value="1"/>
</dbReference>
<evidence type="ECO:0000256" key="1">
    <source>
        <dbReference type="ARBA" id="ARBA00022741"/>
    </source>
</evidence>
<dbReference type="GO" id="GO:0005524">
    <property type="term" value="F:ATP binding"/>
    <property type="evidence" value="ECO:0007669"/>
    <property type="project" value="UniProtKB-KW"/>
</dbReference>
<keyword evidence="1" id="KW-0547">Nucleotide-binding</keyword>
<gene>
    <name evidence="9" type="primary">zraR</name>
    <name evidence="9" type="ORF">OJF2_79130</name>
</gene>